<organism evidence="1 2">
    <name type="scientific">Clunio marinus</name>
    <dbReference type="NCBI Taxonomy" id="568069"/>
    <lineage>
        <taxon>Eukaryota</taxon>
        <taxon>Metazoa</taxon>
        <taxon>Ecdysozoa</taxon>
        <taxon>Arthropoda</taxon>
        <taxon>Hexapoda</taxon>
        <taxon>Insecta</taxon>
        <taxon>Pterygota</taxon>
        <taxon>Neoptera</taxon>
        <taxon>Endopterygota</taxon>
        <taxon>Diptera</taxon>
        <taxon>Nematocera</taxon>
        <taxon>Chironomoidea</taxon>
        <taxon>Chironomidae</taxon>
        <taxon>Clunio</taxon>
    </lineage>
</organism>
<dbReference type="Proteomes" id="UP000183832">
    <property type="component" value="Unassembled WGS sequence"/>
</dbReference>
<evidence type="ECO:0000313" key="2">
    <source>
        <dbReference type="Proteomes" id="UP000183832"/>
    </source>
</evidence>
<gene>
    <name evidence="1" type="ORF">CLUMA_CG015670</name>
</gene>
<protein>
    <submittedName>
        <fullName evidence="1">CLUMA_CG015670, isoform A</fullName>
    </submittedName>
</protein>
<sequence length="72" mass="8792">METFYGSNHLYKCLNLHSRLHLRECCGRYEIADKFEKGKYLFCVYVNEFLNIFKITYEKIWSTEMLKKIINN</sequence>
<evidence type="ECO:0000313" key="1">
    <source>
        <dbReference type="EMBL" id="CRL02279.1"/>
    </source>
</evidence>
<dbReference type="AlphaFoldDB" id="A0A1J1IPY4"/>
<accession>A0A1J1IPY4</accession>
<dbReference type="EMBL" id="CVRI01000057">
    <property type="protein sequence ID" value="CRL02279.1"/>
    <property type="molecule type" value="Genomic_DNA"/>
</dbReference>
<name>A0A1J1IPY4_9DIPT</name>
<keyword evidence="2" id="KW-1185">Reference proteome</keyword>
<reference evidence="1 2" key="1">
    <citation type="submission" date="2015-04" db="EMBL/GenBank/DDBJ databases">
        <authorList>
            <person name="Syromyatnikov M.Y."/>
            <person name="Popov V.N."/>
        </authorList>
    </citation>
    <scope>NUCLEOTIDE SEQUENCE [LARGE SCALE GENOMIC DNA]</scope>
</reference>
<proteinExistence type="predicted"/>